<evidence type="ECO:0000256" key="5">
    <source>
        <dbReference type="ARBA" id="ARBA00022692"/>
    </source>
</evidence>
<organism evidence="10 11">
    <name type="scientific">Blastopirellula marina</name>
    <dbReference type="NCBI Taxonomy" id="124"/>
    <lineage>
        <taxon>Bacteria</taxon>
        <taxon>Pseudomonadati</taxon>
        <taxon>Planctomycetota</taxon>
        <taxon>Planctomycetia</taxon>
        <taxon>Pirellulales</taxon>
        <taxon>Pirellulaceae</taxon>
        <taxon>Blastopirellula</taxon>
    </lineage>
</organism>
<dbReference type="Pfam" id="PF13231">
    <property type="entry name" value="PMT_2"/>
    <property type="match status" value="1"/>
</dbReference>
<dbReference type="GO" id="GO:0009103">
    <property type="term" value="P:lipopolysaccharide biosynthetic process"/>
    <property type="evidence" value="ECO:0007669"/>
    <property type="project" value="UniProtKB-ARBA"/>
</dbReference>
<keyword evidence="5 8" id="KW-0812">Transmembrane</keyword>
<evidence type="ECO:0000256" key="4">
    <source>
        <dbReference type="ARBA" id="ARBA00022679"/>
    </source>
</evidence>
<accession>A0A2S8FQD3</accession>
<evidence type="ECO:0000256" key="6">
    <source>
        <dbReference type="ARBA" id="ARBA00022989"/>
    </source>
</evidence>
<evidence type="ECO:0000313" key="10">
    <source>
        <dbReference type="EMBL" id="PQO34396.1"/>
    </source>
</evidence>
<feature type="transmembrane region" description="Helical" evidence="8">
    <location>
        <begin position="68"/>
        <end position="92"/>
    </location>
</feature>
<keyword evidence="2" id="KW-1003">Cell membrane</keyword>
<reference evidence="10 11" key="1">
    <citation type="submission" date="2018-02" db="EMBL/GenBank/DDBJ databases">
        <title>Comparative genomes isolates from brazilian mangrove.</title>
        <authorList>
            <person name="Araujo J.E."/>
            <person name="Taketani R.G."/>
            <person name="Silva M.C.P."/>
            <person name="Loureco M.V."/>
            <person name="Andreote F.D."/>
        </authorList>
    </citation>
    <scope>NUCLEOTIDE SEQUENCE [LARGE SCALE GENOMIC DNA]</scope>
    <source>
        <strain evidence="10 11">Hex-1 MGV</strain>
    </source>
</reference>
<evidence type="ECO:0000256" key="8">
    <source>
        <dbReference type="SAM" id="Phobius"/>
    </source>
</evidence>
<evidence type="ECO:0000256" key="2">
    <source>
        <dbReference type="ARBA" id="ARBA00022475"/>
    </source>
</evidence>
<name>A0A2S8FQD3_9BACT</name>
<dbReference type="EMBL" id="PUHY01000010">
    <property type="protein sequence ID" value="PQO34396.1"/>
    <property type="molecule type" value="Genomic_DNA"/>
</dbReference>
<dbReference type="GO" id="GO:0005886">
    <property type="term" value="C:plasma membrane"/>
    <property type="evidence" value="ECO:0007669"/>
    <property type="project" value="UniProtKB-SubCell"/>
</dbReference>
<proteinExistence type="predicted"/>
<dbReference type="InterPro" id="IPR050297">
    <property type="entry name" value="LipidA_mod_glycosyltrf_83"/>
</dbReference>
<feature type="transmembrane region" description="Helical" evidence="8">
    <location>
        <begin position="98"/>
        <end position="119"/>
    </location>
</feature>
<keyword evidence="4" id="KW-0808">Transferase</keyword>
<feature type="transmembrane region" description="Helical" evidence="8">
    <location>
        <begin position="154"/>
        <end position="171"/>
    </location>
</feature>
<sequence>MSSVKQVANPKPREFFWLLALIVVVGLLVRIGAAVWWESRMPAGERFLFGDSLGYEIHARHIAKGEDFAYGSAYVTRTPGYCVMLAPFYWFADEPPTMALRMVGIVCGAAAIALAAWIARMLFDPVAAVIAAALVALYPGAIAMSVFILSEAPFAPLMLLNLGWIIVALRGETMTKRLNFAALAGVVFGIAILTRPSWLMFPFFAVPFGIVFYPQRKQQLAIYAMAALTAAMVMTPWWVRNYQVIGQFVPTTLQVGASLYDGISPIATGASDMRFVNDFEQQLQAIEAEATQPLPGTHESRRDAMMKQAAIEWAFDNPVQVMRLAAVKFWRYWTPLGNNEEMSGKMAFVLAAGYLPIVVTGLWGTTLYARRSWTYLLLALPIFYFCCLHMVFVSSIRYRQPPMLALAVLSAGLLASWLHKAWPNAAEVPATKGESDFTEKS</sequence>
<evidence type="ECO:0000256" key="1">
    <source>
        <dbReference type="ARBA" id="ARBA00004651"/>
    </source>
</evidence>
<dbReference type="InterPro" id="IPR038731">
    <property type="entry name" value="RgtA/B/C-like"/>
</dbReference>
<protein>
    <recommendedName>
        <fullName evidence="9">Glycosyltransferase RgtA/B/C/D-like domain-containing protein</fullName>
    </recommendedName>
</protein>
<dbReference type="GO" id="GO:0016763">
    <property type="term" value="F:pentosyltransferase activity"/>
    <property type="evidence" value="ECO:0007669"/>
    <property type="project" value="TreeGrafter"/>
</dbReference>
<evidence type="ECO:0000256" key="7">
    <source>
        <dbReference type="ARBA" id="ARBA00023136"/>
    </source>
</evidence>
<evidence type="ECO:0000259" key="9">
    <source>
        <dbReference type="Pfam" id="PF13231"/>
    </source>
</evidence>
<dbReference type="AlphaFoldDB" id="A0A2S8FQD3"/>
<dbReference type="PANTHER" id="PTHR33908">
    <property type="entry name" value="MANNOSYLTRANSFERASE YKCB-RELATED"/>
    <property type="match status" value="1"/>
</dbReference>
<keyword evidence="6 8" id="KW-1133">Transmembrane helix</keyword>
<keyword evidence="3" id="KW-0328">Glycosyltransferase</keyword>
<gene>
    <name evidence="10" type="ORF">C5Y83_12775</name>
</gene>
<dbReference type="RefSeq" id="WP_105330127.1">
    <property type="nucleotide sequence ID" value="NZ_PUHY01000010.1"/>
</dbReference>
<feature type="domain" description="Glycosyltransferase RgtA/B/C/D-like" evidence="9">
    <location>
        <begin position="97"/>
        <end position="238"/>
    </location>
</feature>
<evidence type="ECO:0000256" key="3">
    <source>
        <dbReference type="ARBA" id="ARBA00022676"/>
    </source>
</evidence>
<feature type="transmembrane region" description="Helical" evidence="8">
    <location>
        <begin position="15"/>
        <end position="37"/>
    </location>
</feature>
<feature type="transmembrane region" description="Helical" evidence="8">
    <location>
        <begin position="178"/>
        <end position="200"/>
    </location>
</feature>
<keyword evidence="7 8" id="KW-0472">Membrane</keyword>
<feature type="transmembrane region" description="Helical" evidence="8">
    <location>
        <begin position="126"/>
        <end position="148"/>
    </location>
</feature>
<dbReference type="PANTHER" id="PTHR33908:SF11">
    <property type="entry name" value="MEMBRANE PROTEIN"/>
    <property type="match status" value="1"/>
</dbReference>
<feature type="transmembrane region" description="Helical" evidence="8">
    <location>
        <begin position="220"/>
        <end position="239"/>
    </location>
</feature>
<evidence type="ECO:0000313" key="11">
    <source>
        <dbReference type="Proteomes" id="UP000238322"/>
    </source>
</evidence>
<feature type="transmembrane region" description="Helical" evidence="8">
    <location>
        <begin position="347"/>
        <end position="369"/>
    </location>
</feature>
<comment type="caution">
    <text evidence="10">The sequence shown here is derived from an EMBL/GenBank/DDBJ whole genome shotgun (WGS) entry which is preliminary data.</text>
</comment>
<dbReference type="OrthoDB" id="232864at2"/>
<dbReference type="Proteomes" id="UP000238322">
    <property type="component" value="Unassembled WGS sequence"/>
</dbReference>
<feature type="transmembrane region" description="Helical" evidence="8">
    <location>
        <begin position="375"/>
        <end position="396"/>
    </location>
</feature>
<comment type="subcellular location">
    <subcellularLocation>
        <location evidence="1">Cell membrane</location>
        <topology evidence="1">Multi-pass membrane protein</topology>
    </subcellularLocation>
</comment>